<accession>A0A1G6LRS6</accession>
<reference evidence="3" key="1">
    <citation type="submission" date="2016-10" db="EMBL/GenBank/DDBJ databases">
        <authorList>
            <person name="Varghese N."/>
            <person name="Submissions S."/>
        </authorList>
    </citation>
    <scope>NUCLEOTIDE SEQUENCE [LARGE SCALE GENOMIC DNA]</scope>
    <source>
        <strain evidence="3">DSM 11005</strain>
    </source>
</reference>
<organism evidence="2 3">
    <name type="scientific">Succiniclasticum ruminis</name>
    <dbReference type="NCBI Taxonomy" id="40841"/>
    <lineage>
        <taxon>Bacteria</taxon>
        <taxon>Bacillati</taxon>
        <taxon>Bacillota</taxon>
        <taxon>Negativicutes</taxon>
        <taxon>Acidaminococcales</taxon>
        <taxon>Acidaminococcaceae</taxon>
        <taxon>Succiniclasticum</taxon>
    </lineage>
</organism>
<dbReference type="Proteomes" id="UP000198943">
    <property type="component" value="Unassembled WGS sequence"/>
</dbReference>
<name>A0A1G6LRS6_9FIRM</name>
<dbReference type="RefSeq" id="WP_143005974.1">
    <property type="nucleotide sequence ID" value="NZ_FMYW01000008.1"/>
</dbReference>
<evidence type="ECO:0000259" key="1">
    <source>
        <dbReference type="Pfam" id="PF13335"/>
    </source>
</evidence>
<proteinExistence type="predicted"/>
<feature type="domain" description="Mg chelatase-related protein C-terminal" evidence="1">
    <location>
        <begin position="1"/>
        <end position="35"/>
    </location>
</feature>
<keyword evidence="3" id="KW-1185">Reference proteome</keyword>
<evidence type="ECO:0000313" key="2">
    <source>
        <dbReference type="EMBL" id="SDC45953.1"/>
    </source>
</evidence>
<protein>
    <submittedName>
        <fullName evidence="2">Magnesium chelatase, subunit ChlI C-terminal</fullName>
    </submittedName>
</protein>
<gene>
    <name evidence="2" type="ORF">SAMN04487864_1081</name>
</gene>
<feature type="non-terminal residue" evidence="2">
    <location>
        <position position="1"/>
    </location>
</feature>
<evidence type="ECO:0000313" key="3">
    <source>
        <dbReference type="Proteomes" id="UP000198943"/>
    </source>
</evidence>
<dbReference type="Gene3D" id="3.40.50.300">
    <property type="entry name" value="P-loop containing nucleotide triphosphate hydrolases"/>
    <property type="match status" value="1"/>
</dbReference>
<dbReference type="AlphaFoldDB" id="A0A1G6LRS6"/>
<dbReference type="InterPro" id="IPR027417">
    <property type="entry name" value="P-loop_NTPase"/>
</dbReference>
<sequence>ARSYDRILKVARTIADLAGSDDIQPAHIAEAIQLRTQVNQ</sequence>
<dbReference type="Pfam" id="PF13335">
    <property type="entry name" value="Mg_chelatase_C"/>
    <property type="match status" value="1"/>
</dbReference>
<dbReference type="OrthoDB" id="9813147at2"/>
<dbReference type="InterPro" id="IPR025158">
    <property type="entry name" value="Mg_chelat-rel_C"/>
</dbReference>
<dbReference type="EMBL" id="FMYW01000008">
    <property type="protein sequence ID" value="SDC45953.1"/>
    <property type="molecule type" value="Genomic_DNA"/>
</dbReference>